<comment type="caution">
    <text evidence="3">The sequence shown here is derived from an EMBL/GenBank/DDBJ whole genome shotgun (WGS) entry which is preliminary data.</text>
</comment>
<dbReference type="SUPFAM" id="SSF81296">
    <property type="entry name" value="E set domains"/>
    <property type="match status" value="1"/>
</dbReference>
<dbReference type="PANTHER" id="PTHR10980">
    <property type="entry name" value="RHO GDP-DISSOCIATION INHIBITOR"/>
    <property type="match status" value="1"/>
</dbReference>
<dbReference type="Pfam" id="PF02115">
    <property type="entry name" value="Rho_GDI"/>
    <property type="match status" value="1"/>
</dbReference>
<evidence type="ECO:0000313" key="4">
    <source>
        <dbReference type="Proteomes" id="UP001499990"/>
    </source>
</evidence>
<dbReference type="InterPro" id="IPR024792">
    <property type="entry name" value="RhoGDI_dom_sf"/>
</dbReference>
<evidence type="ECO:0000256" key="1">
    <source>
        <dbReference type="ARBA" id="ARBA00004496"/>
    </source>
</evidence>
<accession>A0ABP6SL91</accession>
<dbReference type="PANTHER" id="PTHR10980:SF3">
    <property type="entry name" value="LD16419P"/>
    <property type="match status" value="1"/>
</dbReference>
<dbReference type="Gene3D" id="2.70.50.30">
    <property type="entry name" value="Coagulation Factor XIII, subunit A, domain 1"/>
    <property type="match status" value="1"/>
</dbReference>
<sequence>MLLDEADRGQGHLTPGFIAGSTHSPGYALVSGVSVQRRKMARLMKTSHEVPAGDTPQFELLSVSLHAEGHVEMAVRLPVPGEAESAPQTAPFVLKEGAEIRVTLIFRIGKRPVEGLKFVEERKRHGSGIATSEVLLGSYRPGGPYEVVLPAEHLPTGHLARDTYQVTGTFVDTDGHVLGRETHSFEIAKAWD</sequence>
<dbReference type="EMBL" id="BAAAYL010000001">
    <property type="protein sequence ID" value="GAA3379308.1"/>
    <property type="molecule type" value="Genomic_DNA"/>
</dbReference>
<keyword evidence="2" id="KW-0963">Cytoplasm</keyword>
<protein>
    <submittedName>
        <fullName evidence="3">Uncharacterized protein</fullName>
    </submittedName>
</protein>
<keyword evidence="4" id="KW-1185">Reference proteome</keyword>
<reference evidence="4" key="1">
    <citation type="journal article" date="2019" name="Int. J. Syst. Evol. Microbiol.">
        <title>The Global Catalogue of Microorganisms (GCM) 10K type strain sequencing project: providing services to taxonomists for standard genome sequencing and annotation.</title>
        <authorList>
            <consortium name="The Broad Institute Genomics Platform"/>
            <consortium name="The Broad Institute Genome Sequencing Center for Infectious Disease"/>
            <person name="Wu L."/>
            <person name="Ma J."/>
        </authorList>
    </citation>
    <scope>NUCLEOTIDE SEQUENCE [LARGE SCALE GENOMIC DNA]</scope>
    <source>
        <strain evidence="4">JCM 9651</strain>
    </source>
</reference>
<dbReference type="InterPro" id="IPR000406">
    <property type="entry name" value="Rho_GDI"/>
</dbReference>
<evidence type="ECO:0000313" key="3">
    <source>
        <dbReference type="EMBL" id="GAA3379308.1"/>
    </source>
</evidence>
<dbReference type="InterPro" id="IPR014756">
    <property type="entry name" value="Ig_E-set"/>
</dbReference>
<name>A0ABP6SL91_9ACTN</name>
<dbReference type="Proteomes" id="UP001499990">
    <property type="component" value="Unassembled WGS sequence"/>
</dbReference>
<comment type="subcellular location">
    <subcellularLocation>
        <location evidence="1">Cytoplasm</location>
    </subcellularLocation>
</comment>
<evidence type="ECO:0000256" key="2">
    <source>
        <dbReference type="ARBA" id="ARBA00022490"/>
    </source>
</evidence>
<gene>
    <name evidence="3" type="ORF">GCM10020367_62320</name>
</gene>
<organism evidence="3 4">
    <name type="scientific">Streptomyces sannanensis</name>
    <dbReference type="NCBI Taxonomy" id="285536"/>
    <lineage>
        <taxon>Bacteria</taxon>
        <taxon>Bacillati</taxon>
        <taxon>Actinomycetota</taxon>
        <taxon>Actinomycetes</taxon>
        <taxon>Kitasatosporales</taxon>
        <taxon>Streptomycetaceae</taxon>
        <taxon>Streptomyces</taxon>
    </lineage>
</organism>
<proteinExistence type="predicted"/>